<dbReference type="GO" id="GO:0006631">
    <property type="term" value="P:fatty acid metabolic process"/>
    <property type="evidence" value="ECO:0007669"/>
    <property type="project" value="UniProtKB-KW"/>
</dbReference>
<sequence>MNFLSNILHAVLSFLDGGLFDLSVWQMVVYTLVVTHITIAGVTIYLHRHQAHRALDLHPIVSHFFRFWLWLTTGQVTKEWAAVHRKHHAKCETVDDPHSPVTRGIKEVLLRGAELYRAETKNQETLDKYGHGCPNDWIENNLYTKYSWLGVSMLLPLSVALFGVAGITIWAVQMLWIPITAAGIINGIGHYWGYRNYDCNDAARNIMPWGIIIGGEELHNNHHTFATSAKLSSKWYEFDIGWAYIRMMEMVGLAKVKKTIPKPRLQKNKLEADFDTLQAVIANRYDVMAKYAKSVKYAFREEVEHLKQKAELESRFLKSSRKLMQREPAKLQAPQQAQLVELFQHSKALETMHQMRVELGAIWERSHSTRDQLLHQLQDWCTRAEASGIKALQEFSMRLRSYA</sequence>
<evidence type="ECO:0000313" key="13">
    <source>
        <dbReference type="EMBL" id="MVW60925.1"/>
    </source>
</evidence>
<evidence type="ECO:0000256" key="2">
    <source>
        <dbReference type="ARBA" id="ARBA00008749"/>
    </source>
</evidence>
<accession>A0A7X3FZZ8</accession>
<feature type="domain" description="Transposase IS204/IS1001/IS1096/IS1165 DDE" evidence="12">
    <location>
        <begin position="280"/>
        <end position="401"/>
    </location>
</feature>
<dbReference type="EMBL" id="WSES01000004">
    <property type="protein sequence ID" value="MVW60925.1"/>
    <property type="molecule type" value="Genomic_DNA"/>
</dbReference>
<evidence type="ECO:0000256" key="9">
    <source>
        <dbReference type="ARBA" id="ARBA00023136"/>
    </source>
</evidence>
<dbReference type="InterPro" id="IPR002560">
    <property type="entry name" value="Transposase_DDE"/>
</dbReference>
<keyword evidence="4" id="KW-0276">Fatty acid metabolism</keyword>
<protein>
    <submittedName>
        <fullName evidence="13">Acyl-CoA desaturase</fullName>
    </submittedName>
</protein>
<dbReference type="GO" id="GO:0016020">
    <property type="term" value="C:membrane"/>
    <property type="evidence" value="ECO:0007669"/>
    <property type="project" value="UniProtKB-SubCell"/>
</dbReference>
<keyword evidence="8" id="KW-0443">Lipid metabolism</keyword>
<evidence type="ECO:0000259" key="12">
    <source>
        <dbReference type="Pfam" id="PF01610"/>
    </source>
</evidence>
<dbReference type="GO" id="GO:0016717">
    <property type="term" value="F:oxidoreductase activity, acting on paired donors, with oxidation of a pair of donors resulting in the reduction of molecular oxygen to two molecules of water"/>
    <property type="evidence" value="ECO:0007669"/>
    <property type="project" value="InterPro"/>
</dbReference>
<comment type="similarity">
    <text evidence="2">Belongs to the fatty acid desaturase type 2 family.</text>
</comment>
<dbReference type="CDD" id="cd03505">
    <property type="entry name" value="Delta9-FADS-like"/>
    <property type="match status" value="1"/>
</dbReference>
<gene>
    <name evidence="13" type="ORF">GPY61_13390</name>
</gene>
<feature type="transmembrane region" description="Helical" evidence="10">
    <location>
        <begin position="146"/>
        <end position="169"/>
    </location>
</feature>
<keyword evidence="5 10" id="KW-1133">Transmembrane helix</keyword>
<dbReference type="PANTHER" id="PTHR11351">
    <property type="entry name" value="ACYL-COA DESATURASE"/>
    <property type="match status" value="1"/>
</dbReference>
<dbReference type="Proteomes" id="UP000443353">
    <property type="component" value="Unassembled WGS sequence"/>
</dbReference>
<comment type="caution">
    <text evidence="13">The sequence shown here is derived from an EMBL/GenBank/DDBJ whole genome shotgun (WGS) entry which is preliminary data.</text>
</comment>
<feature type="domain" description="Fatty acid desaturase" evidence="11">
    <location>
        <begin position="24"/>
        <end position="227"/>
    </location>
</feature>
<evidence type="ECO:0000256" key="10">
    <source>
        <dbReference type="SAM" id="Phobius"/>
    </source>
</evidence>
<proteinExistence type="inferred from homology"/>
<keyword evidence="7" id="KW-0408">Iron</keyword>
<dbReference type="Pfam" id="PF01610">
    <property type="entry name" value="DDE_Tnp_ISL3"/>
    <property type="match status" value="1"/>
</dbReference>
<evidence type="ECO:0000259" key="11">
    <source>
        <dbReference type="Pfam" id="PF00487"/>
    </source>
</evidence>
<name>A0A7X3FZZ8_9BURK</name>
<dbReference type="InterPro" id="IPR015876">
    <property type="entry name" value="Acyl-CoA_DS"/>
</dbReference>
<evidence type="ECO:0000256" key="8">
    <source>
        <dbReference type="ARBA" id="ARBA00023098"/>
    </source>
</evidence>
<feature type="transmembrane region" description="Helical" evidence="10">
    <location>
        <begin position="175"/>
        <end position="194"/>
    </location>
</feature>
<keyword evidence="9 10" id="KW-0472">Membrane</keyword>
<dbReference type="AlphaFoldDB" id="A0A7X3FZZ8"/>
<keyword evidence="3 10" id="KW-0812">Transmembrane</keyword>
<keyword evidence="14" id="KW-1185">Reference proteome</keyword>
<reference evidence="13 14" key="1">
    <citation type="submission" date="2019-12" db="EMBL/GenBank/DDBJ databases">
        <authorList>
            <person name="Li C."/>
            <person name="Zhao J."/>
        </authorList>
    </citation>
    <scope>NUCLEOTIDE SEQUENCE [LARGE SCALE GENOMIC DNA]</scope>
    <source>
        <strain evidence="13 14">NEAU-DD11</strain>
    </source>
</reference>
<evidence type="ECO:0000256" key="4">
    <source>
        <dbReference type="ARBA" id="ARBA00022832"/>
    </source>
</evidence>
<keyword evidence="6" id="KW-0560">Oxidoreductase</keyword>
<dbReference type="InterPro" id="IPR005804">
    <property type="entry name" value="FA_desaturase_dom"/>
</dbReference>
<dbReference type="Pfam" id="PF00487">
    <property type="entry name" value="FA_desaturase"/>
    <property type="match status" value="1"/>
</dbReference>
<feature type="transmembrane region" description="Helical" evidence="10">
    <location>
        <begin position="24"/>
        <end position="46"/>
    </location>
</feature>
<evidence type="ECO:0000256" key="7">
    <source>
        <dbReference type="ARBA" id="ARBA00023004"/>
    </source>
</evidence>
<evidence type="ECO:0000256" key="6">
    <source>
        <dbReference type="ARBA" id="ARBA00023002"/>
    </source>
</evidence>
<evidence type="ECO:0000256" key="3">
    <source>
        <dbReference type="ARBA" id="ARBA00022692"/>
    </source>
</evidence>
<comment type="subcellular location">
    <subcellularLocation>
        <location evidence="1">Membrane</location>
        <topology evidence="1">Multi-pass membrane protein</topology>
    </subcellularLocation>
</comment>
<evidence type="ECO:0000256" key="1">
    <source>
        <dbReference type="ARBA" id="ARBA00004141"/>
    </source>
</evidence>
<evidence type="ECO:0000256" key="5">
    <source>
        <dbReference type="ARBA" id="ARBA00022989"/>
    </source>
</evidence>
<evidence type="ECO:0000313" key="14">
    <source>
        <dbReference type="Proteomes" id="UP000443353"/>
    </source>
</evidence>
<dbReference type="PANTHER" id="PTHR11351:SF33">
    <property type="entry name" value="DELTA-9 FATTY ACID DESATURASE, DESA"/>
    <property type="match status" value="1"/>
</dbReference>
<organism evidence="13 14">
    <name type="scientific">Massilia cellulosiltytica</name>
    <dbReference type="NCBI Taxonomy" id="2683234"/>
    <lineage>
        <taxon>Bacteria</taxon>
        <taxon>Pseudomonadati</taxon>
        <taxon>Pseudomonadota</taxon>
        <taxon>Betaproteobacteria</taxon>
        <taxon>Burkholderiales</taxon>
        <taxon>Oxalobacteraceae</taxon>
        <taxon>Telluria group</taxon>
        <taxon>Massilia</taxon>
    </lineage>
</organism>
<dbReference type="RefSeq" id="WP_056136074.1">
    <property type="nucleotide sequence ID" value="NZ_WSES01000004.1"/>
</dbReference>